<dbReference type="EMBL" id="ML119062">
    <property type="protein sequence ID" value="ROT35163.1"/>
    <property type="molecule type" value="Genomic_DNA"/>
</dbReference>
<protein>
    <submittedName>
        <fullName evidence="2">Uncharacterized protein</fullName>
    </submittedName>
</protein>
<gene>
    <name evidence="2" type="ORF">SODALDRAFT_363846</name>
</gene>
<evidence type="ECO:0000313" key="3">
    <source>
        <dbReference type="Proteomes" id="UP000272025"/>
    </source>
</evidence>
<dbReference type="RefSeq" id="XP_028462969.1">
    <property type="nucleotide sequence ID" value="XM_028614602.1"/>
</dbReference>
<proteinExistence type="predicted"/>
<organism evidence="2 3">
    <name type="scientific">Sodiomyces alkalinus (strain CBS 110278 / VKM F-3762 / F11)</name>
    <name type="common">Alkaliphilic filamentous fungus</name>
    <dbReference type="NCBI Taxonomy" id="1314773"/>
    <lineage>
        <taxon>Eukaryota</taxon>
        <taxon>Fungi</taxon>
        <taxon>Dikarya</taxon>
        <taxon>Ascomycota</taxon>
        <taxon>Pezizomycotina</taxon>
        <taxon>Sordariomycetes</taxon>
        <taxon>Hypocreomycetidae</taxon>
        <taxon>Glomerellales</taxon>
        <taxon>Plectosphaerellaceae</taxon>
        <taxon>Sodiomyces</taxon>
    </lineage>
</organism>
<feature type="compositionally biased region" description="Polar residues" evidence="1">
    <location>
        <begin position="122"/>
        <end position="140"/>
    </location>
</feature>
<keyword evidence="3" id="KW-1185">Reference proteome</keyword>
<evidence type="ECO:0000313" key="2">
    <source>
        <dbReference type="EMBL" id="ROT35163.1"/>
    </source>
</evidence>
<name>A0A3N2PKV6_SODAK</name>
<dbReference type="GeneID" id="39583080"/>
<feature type="region of interest" description="Disordered" evidence="1">
    <location>
        <begin position="122"/>
        <end position="148"/>
    </location>
</feature>
<dbReference type="Proteomes" id="UP000272025">
    <property type="component" value="Unassembled WGS sequence"/>
</dbReference>
<sequence length="176" mass="19654">MAERKGAWKWREDSVWIVRTLRFSWAEADVGDAAEDVGSLGLGAWGLSHVSARSLVTVHLGDAKPRVPPQSAVWLGCVYVKLSRGRSVAPSQVFYPPHTRDSDDNNEKPTRSITITISTTTFNSHRTNEQTNPITRTSTRSTRDALNPQPSTLSLLPLLFQFLGCVPNRRYSMDCR</sequence>
<evidence type="ECO:0000256" key="1">
    <source>
        <dbReference type="SAM" id="MobiDB-lite"/>
    </source>
</evidence>
<reference evidence="2 3" key="1">
    <citation type="journal article" date="2018" name="Mol. Ecol.">
        <title>The obligate alkalophilic soda-lake fungus Sodiomyces alkalinus has shifted to a protein diet.</title>
        <authorList>
            <person name="Grum-Grzhimaylo A.A."/>
            <person name="Falkoski D.L."/>
            <person name="van den Heuvel J."/>
            <person name="Valero-Jimenez C.A."/>
            <person name="Min B."/>
            <person name="Choi I.G."/>
            <person name="Lipzen A."/>
            <person name="Daum C.G."/>
            <person name="Aanen D.K."/>
            <person name="Tsang A."/>
            <person name="Henrissat B."/>
            <person name="Bilanenko E.N."/>
            <person name="de Vries R.P."/>
            <person name="van Kan J.A.L."/>
            <person name="Grigoriev I.V."/>
            <person name="Debets A.J.M."/>
        </authorList>
    </citation>
    <scope>NUCLEOTIDE SEQUENCE [LARGE SCALE GENOMIC DNA]</scope>
    <source>
        <strain evidence="2 3">F11</strain>
    </source>
</reference>
<accession>A0A3N2PKV6</accession>
<dbReference type="AlphaFoldDB" id="A0A3N2PKV6"/>